<dbReference type="InterPro" id="IPR015946">
    <property type="entry name" value="KH_dom-like_a/b"/>
</dbReference>
<dbReference type="OrthoDB" id="9805051at2"/>
<dbReference type="RefSeq" id="WP_159809223.1">
    <property type="nucleotide sequence ID" value="NZ_BLJE01000004.1"/>
</dbReference>
<dbReference type="NCBIfam" id="TIGR00082">
    <property type="entry name" value="rbfA"/>
    <property type="match status" value="1"/>
</dbReference>
<comment type="caution">
    <text evidence="3">The sequence shown here is derived from an EMBL/GenBank/DDBJ whole genome shotgun (WGS) entry which is preliminary data.</text>
</comment>
<dbReference type="SUPFAM" id="SSF89919">
    <property type="entry name" value="Ribosome-binding factor A, RbfA"/>
    <property type="match status" value="1"/>
</dbReference>
<dbReference type="Gene3D" id="3.30.300.20">
    <property type="match status" value="1"/>
</dbReference>
<dbReference type="Proteomes" id="UP000436822">
    <property type="component" value="Unassembled WGS sequence"/>
</dbReference>
<dbReference type="EMBL" id="BLJE01000004">
    <property type="protein sequence ID" value="GFE66306.1"/>
    <property type="molecule type" value="Genomic_DNA"/>
</dbReference>
<keyword evidence="4" id="KW-1185">Reference proteome</keyword>
<dbReference type="InterPro" id="IPR023799">
    <property type="entry name" value="RbfA_dom_sf"/>
</dbReference>
<evidence type="ECO:0000256" key="2">
    <source>
        <dbReference type="HAMAP-Rule" id="MF_00003"/>
    </source>
</evidence>
<keyword evidence="2" id="KW-0963">Cytoplasm</keyword>
<comment type="similarity">
    <text evidence="2">Belongs to the RbfA family.</text>
</comment>
<keyword evidence="1 2" id="KW-0690">Ribosome biogenesis</keyword>
<dbReference type="HAMAP" id="MF_00003">
    <property type="entry name" value="RbfA"/>
    <property type="match status" value="1"/>
</dbReference>
<comment type="subcellular location">
    <subcellularLocation>
        <location evidence="2">Cytoplasm</location>
    </subcellularLocation>
</comment>
<dbReference type="InterPro" id="IPR020053">
    <property type="entry name" value="Ribosome-bd_factorA_CS"/>
</dbReference>
<dbReference type="GO" id="GO:0030490">
    <property type="term" value="P:maturation of SSU-rRNA"/>
    <property type="evidence" value="ECO:0007669"/>
    <property type="project" value="UniProtKB-UniRule"/>
</dbReference>
<dbReference type="Pfam" id="PF02033">
    <property type="entry name" value="RBFA"/>
    <property type="match status" value="1"/>
</dbReference>
<sequence>MAKNSHFSGAGPSQRQLRVGELIRRTLADVLNRGDVHDPDLNRMSITVSEVRTSPDLKIATVYVLPLGGDNREAAIAALKTNKGELRRAVSKNMALKYAPDLRFVIDETFDRMDDTRRLFESDTVKRDLED</sequence>
<accession>A0A6N6JJ55</accession>
<dbReference type="PANTHER" id="PTHR33515">
    <property type="entry name" value="RIBOSOME-BINDING FACTOR A, CHLOROPLASTIC-RELATED"/>
    <property type="match status" value="1"/>
</dbReference>
<name>A0A6N6JJ55_9RHOB</name>
<gene>
    <name evidence="2 3" type="primary">rbfA</name>
    <name evidence="3" type="ORF">KIN_33800</name>
</gene>
<dbReference type="GO" id="GO:0043024">
    <property type="term" value="F:ribosomal small subunit binding"/>
    <property type="evidence" value="ECO:0007669"/>
    <property type="project" value="TreeGrafter"/>
</dbReference>
<dbReference type="InterPro" id="IPR000238">
    <property type="entry name" value="RbfA"/>
</dbReference>
<protein>
    <recommendedName>
        <fullName evidence="2">Ribosome-binding factor A</fullName>
    </recommendedName>
</protein>
<evidence type="ECO:0000313" key="4">
    <source>
        <dbReference type="Proteomes" id="UP000436822"/>
    </source>
</evidence>
<dbReference type="PROSITE" id="PS01319">
    <property type="entry name" value="RBFA"/>
    <property type="match status" value="1"/>
</dbReference>
<evidence type="ECO:0000256" key="1">
    <source>
        <dbReference type="ARBA" id="ARBA00022517"/>
    </source>
</evidence>
<dbReference type="NCBIfam" id="NF001802">
    <property type="entry name" value="PRK00521.2-5"/>
    <property type="match status" value="1"/>
</dbReference>
<dbReference type="AlphaFoldDB" id="A0A6N6JJ55"/>
<organism evidence="3 4">
    <name type="scientific">Litoreibacter roseus</name>
    <dbReference type="NCBI Taxonomy" id="2601869"/>
    <lineage>
        <taxon>Bacteria</taxon>
        <taxon>Pseudomonadati</taxon>
        <taxon>Pseudomonadota</taxon>
        <taxon>Alphaproteobacteria</taxon>
        <taxon>Rhodobacterales</taxon>
        <taxon>Roseobacteraceae</taxon>
        <taxon>Litoreibacter</taxon>
    </lineage>
</organism>
<comment type="subunit">
    <text evidence="2">Monomer. Binds 30S ribosomal subunits, but not 50S ribosomal subunits or 70S ribosomes.</text>
</comment>
<dbReference type="PANTHER" id="PTHR33515:SF1">
    <property type="entry name" value="RIBOSOME-BINDING FACTOR A, CHLOROPLASTIC-RELATED"/>
    <property type="match status" value="1"/>
</dbReference>
<evidence type="ECO:0000313" key="3">
    <source>
        <dbReference type="EMBL" id="GFE66306.1"/>
    </source>
</evidence>
<dbReference type="GO" id="GO:0005829">
    <property type="term" value="C:cytosol"/>
    <property type="evidence" value="ECO:0007669"/>
    <property type="project" value="TreeGrafter"/>
</dbReference>
<reference evidence="3 4" key="1">
    <citation type="submission" date="2019-12" db="EMBL/GenBank/DDBJ databases">
        <title>Litoreibacter badius sp. nov., a novel bacteriochlorophyll a-containing bacterium in the genus Litoreibacter.</title>
        <authorList>
            <person name="Kanamuro M."/>
            <person name="Takabe Y."/>
            <person name="Mori K."/>
            <person name="Takaichi S."/>
            <person name="Hanada S."/>
        </authorList>
    </citation>
    <scope>NUCLEOTIDE SEQUENCE [LARGE SCALE GENOMIC DNA]</scope>
    <source>
        <strain evidence="3 4">K6</strain>
    </source>
</reference>
<comment type="function">
    <text evidence="2">One of several proteins that assist in the late maturation steps of the functional core of the 30S ribosomal subunit. Associates with free 30S ribosomal subunits (but not with 30S subunits that are part of 70S ribosomes or polysomes). Required for efficient processing of 16S rRNA. May interact with the 5'-terminal helix region of 16S rRNA.</text>
</comment>
<proteinExistence type="inferred from homology"/>